<evidence type="ECO:0000256" key="3">
    <source>
        <dbReference type="ARBA" id="ARBA00022448"/>
    </source>
</evidence>
<dbReference type="Pfam" id="PF01594">
    <property type="entry name" value="AI-2E_transport"/>
    <property type="match status" value="1"/>
</dbReference>
<dbReference type="PANTHER" id="PTHR21716:SF53">
    <property type="entry name" value="PERMEASE PERM-RELATED"/>
    <property type="match status" value="1"/>
</dbReference>
<feature type="transmembrane region" description="Helical" evidence="8">
    <location>
        <begin position="133"/>
        <end position="152"/>
    </location>
</feature>
<evidence type="ECO:0000256" key="4">
    <source>
        <dbReference type="ARBA" id="ARBA00022475"/>
    </source>
</evidence>
<dbReference type="EMBL" id="MFJL01000043">
    <property type="protein sequence ID" value="OGG12662.1"/>
    <property type="molecule type" value="Genomic_DNA"/>
</dbReference>
<evidence type="ECO:0008006" key="11">
    <source>
        <dbReference type="Google" id="ProtNLM"/>
    </source>
</evidence>
<dbReference type="Proteomes" id="UP000176923">
    <property type="component" value="Unassembled WGS sequence"/>
</dbReference>
<feature type="transmembrane region" description="Helical" evidence="8">
    <location>
        <begin position="65"/>
        <end position="87"/>
    </location>
</feature>
<dbReference type="STRING" id="1798382.A3D77_04055"/>
<feature type="transmembrane region" description="Helical" evidence="8">
    <location>
        <begin position="298"/>
        <end position="319"/>
    </location>
</feature>
<reference evidence="9 10" key="1">
    <citation type="journal article" date="2016" name="Nat. Commun.">
        <title>Thousands of microbial genomes shed light on interconnected biogeochemical processes in an aquifer system.</title>
        <authorList>
            <person name="Anantharaman K."/>
            <person name="Brown C.T."/>
            <person name="Hug L.A."/>
            <person name="Sharon I."/>
            <person name="Castelle C.J."/>
            <person name="Probst A.J."/>
            <person name="Thomas B.C."/>
            <person name="Singh A."/>
            <person name="Wilkins M.J."/>
            <person name="Karaoz U."/>
            <person name="Brodie E.L."/>
            <person name="Williams K.H."/>
            <person name="Hubbard S.S."/>
            <person name="Banfield J.F."/>
        </authorList>
    </citation>
    <scope>NUCLEOTIDE SEQUENCE [LARGE SCALE GENOMIC DNA]</scope>
</reference>
<keyword evidence="4" id="KW-1003">Cell membrane</keyword>
<evidence type="ECO:0000256" key="1">
    <source>
        <dbReference type="ARBA" id="ARBA00004651"/>
    </source>
</evidence>
<feature type="transmembrane region" description="Helical" evidence="8">
    <location>
        <begin position="233"/>
        <end position="261"/>
    </location>
</feature>
<keyword evidence="3" id="KW-0813">Transport</keyword>
<organism evidence="9 10">
    <name type="scientific">Candidatus Gottesmanbacteria bacterium RIFCSPHIGHO2_02_FULL_39_11</name>
    <dbReference type="NCBI Taxonomy" id="1798382"/>
    <lineage>
        <taxon>Bacteria</taxon>
        <taxon>Candidatus Gottesmaniibacteriota</taxon>
    </lineage>
</organism>
<evidence type="ECO:0000256" key="8">
    <source>
        <dbReference type="SAM" id="Phobius"/>
    </source>
</evidence>
<feature type="transmembrane region" description="Helical" evidence="8">
    <location>
        <begin position="12"/>
        <end position="27"/>
    </location>
</feature>
<keyword evidence="5 8" id="KW-0812">Transmembrane</keyword>
<keyword evidence="7 8" id="KW-0472">Membrane</keyword>
<evidence type="ECO:0000256" key="2">
    <source>
        <dbReference type="ARBA" id="ARBA00009773"/>
    </source>
</evidence>
<dbReference type="InterPro" id="IPR002549">
    <property type="entry name" value="AI-2E-like"/>
</dbReference>
<evidence type="ECO:0000313" key="10">
    <source>
        <dbReference type="Proteomes" id="UP000176923"/>
    </source>
</evidence>
<sequence>MFPTKIEISHKTILFTIIILLSLWFVYHVLDILIFIFVAFILMSAFKPIVDFIESKKLPRIAGALIIYLLFLSVLGLLITILLPPVITQSVHFIDTLPVFIRNALPFINLDTQLISTQIAPLSQNIFKVTIDVFSNIITLFTIIVVSFYLLLERKHVSVYFKDLFGSAVGEKFLQGLEKVEERLGAWVRGQVMLGLIIGVMTFIALMILGLPYPLTLAIFAGILEVIPIIGPIISMIPAILIAVTISPLMAGITFASYLIIQQVEAHIVVPVMMKKVSGLPPIVTILSLMIGAKLGGIIGALLAIPLLITILTGVGEYLKFKQVKLKSAERNKPSV</sequence>
<name>A0A1F5ZKN3_9BACT</name>
<comment type="caution">
    <text evidence="9">The sequence shown here is derived from an EMBL/GenBank/DDBJ whole genome shotgun (WGS) entry which is preliminary data.</text>
</comment>
<comment type="similarity">
    <text evidence="2">Belongs to the autoinducer-2 exporter (AI-2E) (TC 2.A.86) family.</text>
</comment>
<gene>
    <name evidence="9" type="ORF">A3D77_04055</name>
</gene>
<comment type="subcellular location">
    <subcellularLocation>
        <location evidence="1">Cell membrane</location>
        <topology evidence="1">Multi-pass membrane protein</topology>
    </subcellularLocation>
</comment>
<feature type="transmembrane region" description="Helical" evidence="8">
    <location>
        <begin position="33"/>
        <end position="53"/>
    </location>
</feature>
<feature type="transmembrane region" description="Helical" evidence="8">
    <location>
        <begin position="192"/>
        <end position="213"/>
    </location>
</feature>
<protein>
    <recommendedName>
        <fullName evidence="11">AI-2E family transporter</fullName>
    </recommendedName>
</protein>
<dbReference type="PANTHER" id="PTHR21716">
    <property type="entry name" value="TRANSMEMBRANE PROTEIN"/>
    <property type="match status" value="1"/>
</dbReference>
<accession>A0A1F5ZKN3</accession>
<evidence type="ECO:0000313" key="9">
    <source>
        <dbReference type="EMBL" id="OGG12662.1"/>
    </source>
</evidence>
<dbReference type="AlphaFoldDB" id="A0A1F5ZKN3"/>
<dbReference type="GO" id="GO:0055085">
    <property type="term" value="P:transmembrane transport"/>
    <property type="evidence" value="ECO:0007669"/>
    <property type="project" value="TreeGrafter"/>
</dbReference>
<evidence type="ECO:0000256" key="7">
    <source>
        <dbReference type="ARBA" id="ARBA00023136"/>
    </source>
</evidence>
<evidence type="ECO:0000256" key="6">
    <source>
        <dbReference type="ARBA" id="ARBA00022989"/>
    </source>
</evidence>
<evidence type="ECO:0000256" key="5">
    <source>
        <dbReference type="ARBA" id="ARBA00022692"/>
    </source>
</evidence>
<keyword evidence="6 8" id="KW-1133">Transmembrane helix</keyword>
<proteinExistence type="inferred from homology"/>
<dbReference type="GO" id="GO:0005886">
    <property type="term" value="C:plasma membrane"/>
    <property type="evidence" value="ECO:0007669"/>
    <property type="project" value="UniProtKB-SubCell"/>
</dbReference>